<evidence type="ECO:0000256" key="1">
    <source>
        <dbReference type="SAM" id="MobiDB-lite"/>
    </source>
</evidence>
<dbReference type="EMBL" id="JACGCI010000057">
    <property type="protein sequence ID" value="KAF6750429.1"/>
    <property type="molecule type" value="Genomic_DNA"/>
</dbReference>
<proteinExistence type="predicted"/>
<dbReference type="AlphaFoldDB" id="A0A8H6HNT2"/>
<sequence>VISIEGGVAYTTGHNGGGGNGTGYLTREYTPSTAQSTTPTLRSYSYSASLAPQFFYGSGTLDGPDNPSSPQTSNESCPLPPHSFSNSISKNPASPASLYSLHPSHPHLSSNSTNPNTKPGLSLASQSESTLGNSKAPINTLSAPTKHNTYTYSDTSHPSRIPTISIREPPPAYYEPPSAPHPPMPQPIAGADHVQIPREFLTSLINHLSTSSYPHPQVHH</sequence>
<name>A0A8H6HNT2_9AGAR</name>
<feature type="compositionally biased region" description="Low complexity" evidence="1">
    <location>
        <begin position="92"/>
        <end position="117"/>
    </location>
</feature>
<evidence type="ECO:0000313" key="3">
    <source>
        <dbReference type="Proteomes" id="UP000521943"/>
    </source>
</evidence>
<feature type="compositionally biased region" description="Polar residues" evidence="1">
    <location>
        <begin position="66"/>
        <end position="76"/>
    </location>
</feature>
<dbReference type="Proteomes" id="UP000521943">
    <property type="component" value="Unassembled WGS sequence"/>
</dbReference>
<feature type="compositionally biased region" description="Polar residues" evidence="1">
    <location>
        <begin position="123"/>
        <end position="158"/>
    </location>
</feature>
<evidence type="ECO:0000313" key="2">
    <source>
        <dbReference type="EMBL" id="KAF6750429.1"/>
    </source>
</evidence>
<feature type="region of interest" description="Disordered" evidence="1">
    <location>
        <begin position="57"/>
        <end position="162"/>
    </location>
</feature>
<feature type="compositionally biased region" description="Polar residues" evidence="1">
    <location>
        <begin position="29"/>
        <end position="40"/>
    </location>
</feature>
<feature type="region of interest" description="Disordered" evidence="1">
    <location>
        <begin position="1"/>
        <end position="40"/>
    </location>
</feature>
<keyword evidence="3" id="KW-1185">Reference proteome</keyword>
<organism evidence="2 3">
    <name type="scientific">Ephemerocybe angulata</name>
    <dbReference type="NCBI Taxonomy" id="980116"/>
    <lineage>
        <taxon>Eukaryota</taxon>
        <taxon>Fungi</taxon>
        <taxon>Dikarya</taxon>
        <taxon>Basidiomycota</taxon>
        <taxon>Agaricomycotina</taxon>
        <taxon>Agaricomycetes</taxon>
        <taxon>Agaricomycetidae</taxon>
        <taxon>Agaricales</taxon>
        <taxon>Agaricineae</taxon>
        <taxon>Psathyrellaceae</taxon>
        <taxon>Ephemerocybe</taxon>
    </lineage>
</organism>
<reference evidence="2 3" key="1">
    <citation type="submission" date="2020-07" db="EMBL/GenBank/DDBJ databases">
        <title>Comparative genomics of pyrophilous fungi reveals a link between fire events and developmental genes.</title>
        <authorList>
            <consortium name="DOE Joint Genome Institute"/>
            <person name="Steindorff A.S."/>
            <person name="Carver A."/>
            <person name="Calhoun S."/>
            <person name="Stillman K."/>
            <person name="Liu H."/>
            <person name="Lipzen A."/>
            <person name="Pangilinan J."/>
            <person name="Labutti K."/>
            <person name="Bruns T.D."/>
            <person name="Grigoriev I.V."/>
        </authorList>
    </citation>
    <scope>NUCLEOTIDE SEQUENCE [LARGE SCALE GENOMIC DNA]</scope>
    <source>
        <strain evidence="2 3">CBS 144469</strain>
    </source>
</reference>
<feature type="non-terminal residue" evidence="2">
    <location>
        <position position="220"/>
    </location>
</feature>
<gene>
    <name evidence="2" type="ORF">DFP72DRAFT_911153</name>
</gene>
<accession>A0A8H6HNT2</accession>
<comment type="caution">
    <text evidence="2">The sequence shown here is derived from an EMBL/GenBank/DDBJ whole genome shotgun (WGS) entry which is preliminary data.</text>
</comment>
<protein>
    <submittedName>
        <fullName evidence="2">Uncharacterized protein</fullName>
    </submittedName>
</protein>
<feature type="compositionally biased region" description="Low complexity" evidence="1">
    <location>
        <begin position="1"/>
        <end position="13"/>
    </location>
</feature>